<dbReference type="GO" id="GO:0051301">
    <property type="term" value="P:cell division"/>
    <property type="evidence" value="ECO:0007669"/>
    <property type="project" value="UniProtKB-UniRule"/>
</dbReference>
<accession>A0A498MEK5</accession>
<dbReference type="PRINTS" id="PR00296">
    <property type="entry name" value="CYCLINKINASE"/>
</dbReference>
<comment type="function">
    <text evidence="1 6">Binds to the catalytic subunit of the cyclin dependent kinases and is essential for their biological function.</text>
</comment>
<proteinExistence type="inferred from homology"/>
<comment type="subunit">
    <text evidence="3">Forms a homohexamer that can probably bind six kinase subunits.</text>
</comment>
<dbReference type="AlphaFoldDB" id="A0A498MEK5"/>
<reference evidence="8 9" key="1">
    <citation type="submission" date="2018-03" db="EMBL/GenBank/DDBJ databases">
        <title>Draft genome sequence of Rohu Carp (Labeo rohita).</title>
        <authorList>
            <person name="Das P."/>
            <person name="Kushwaha B."/>
            <person name="Joshi C.G."/>
            <person name="Kumar D."/>
            <person name="Nagpure N.S."/>
            <person name="Sahoo L."/>
            <person name="Das S.P."/>
            <person name="Bit A."/>
            <person name="Patnaik S."/>
            <person name="Meher P.K."/>
            <person name="Jayasankar P."/>
            <person name="Koringa P.G."/>
            <person name="Patel N.V."/>
            <person name="Hinsu A.T."/>
            <person name="Kumar R."/>
            <person name="Pandey M."/>
            <person name="Agarwal S."/>
            <person name="Srivastava S."/>
            <person name="Singh M."/>
            <person name="Iquebal M.A."/>
            <person name="Jaiswal S."/>
            <person name="Angadi U.B."/>
            <person name="Kumar N."/>
            <person name="Raza M."/>
            <person name="Shah T.M."/>
            <person name="Rai A."/>
            <person name="Jena J.K."/>
        </authorList>
    </citation>
    <scope>NUCLEOTIDE SEQUENCE [LARGE SCALE GENOMIC DNA]</scope>
    <source>
        <strain evidence="8">DASCIFA01</strain>
        <tissue evidence="8">Testis</tissue>
    </source>
</reference>
<gene>
    <name evidence="8" type="ORF">ROHU_028106</name>
</gene>
<keyword evidence="5 6" id="KW-0131">Cell cycle</keyword>
<comment type="similarity">
    <text evidence="2 6">Belongs to the CKS family.</text>
</comment>
<dbReference type="SUPFAM" id="SSF55637">
    <property type="entry name" value="Cell cycle regulatory proteins"/>
    <property type="match status" value="1"/>
</dbReference>
<keyword evidence="9" id="KW-1185">Reference proteome</keyword>
<dbReference type="PANTHER" id="PTHR47308">
    <property type="entry name" value="NUCLEAR GTPASE SLIP-GC"/>
    <property type="match status" value="1"/>
</dbReference>
<dbReference type="Gene3D" id="3.40.50.300">
    <property type="entry name" value="P-loop containing nucleotide triphosphate hydrolases"/>
    <property type="match status" value="1"/>
</dbReference>
<dbReference type="Gene3D" id="3.30.170.10">
    <property type="entry name" value="Cyclin-dependent kinase, regulatory subunit"/>
    <property type="match status" value="1"/>
</dbReference>
<dbReference type="PROSITE" id="PS00944">
    <property type="entry name" value="CKS_1"/>
    <property type="match status" value="1"/>
</dbReference>
<dbReference type="GO" id="GO:0016538">
    <property type="term" value="F:cyclin-dependent protein serine/threonine kinase regulator activity"/>
    <property type="evidence" value="ECO:0007669"/>
    <property type="project" value="InterPro"/>
</dbReference>
<evidence type="ECO:0000256" key="5">
    <source>
        <dbReference type="ARBA" id="ARBA00023306"/>
    </source>
</evidence>
<dbReference type="EMBL" id="QBIY01012854">
    <property type="protein sequence ID" value="RXN15447.1"/>
    <property type="molecule type" value="Genomic_DNA"/>
</dbReference>
<dbReference type="InterPro" id="IPR036858">
    <property type="entry name" value="Cyclin-dep_kinase_reg-sub_sf"/>
</dbReference>
<evidence type="ECO:0000256" key="3">
    <source>
        <dbReference type="ARBA" id="ARBA00011253"/>
    </source>
</evidence>
<evidence type="ECO:0000256" key="2">
    <source>
        <dbReference type="ARBA" id="ARBA00007782"/>
    </source>
</evidence>
<evidence type="ECO:0000256" key="7">
    <source>
        <dbReference type="SAM" id="MobiDB-lite"/>
    </source>
</evidence>
<dbReference type="SMART" id="SM01084">
    <property type="entry name" value="CKS"/>
    <property type="match status" value="1"/>
</dbReference>
<dbReference type="InterPro" id="IPR053082">
    <property type="entry name" value="Nuclear_GTPase_SLIP-GC"/>
</dbReference>
<evidence type="ECO:0000256" key="6">
    <source>
        <dbReference type="RuleBase" id="RU311113"/>
    </source>
</evidence>
<dbReference type="SUPFAM" id="SSF52540">
    <property type="entry name" value="P-loop containing nucleoside triphosphate hydrolases"/>
    <property type="match status" value="1"/>
</dbReference>
<dbReference type="Proteomes" id="UP000290572">
    <property type="component" value="Unassembled WGS sequence"/>
</dbReference>
<feature type="compositionally biased region" description="Basic and acidic residues" evidence="7">
    <location>
        <begin position="939"/>
        <end position="957"/>
    </location>
</feature>
<dbReference type="STRING" id="84645.A0A498MEK5"/>
<feature type="region of interest" description="Disordered" evidence="7">
    <location>
        <begin position="939"/>
        <end position="965"/>
    </location>
</feature>
<dbReference type="InterPro" id="IPR027417">
    <property type="entry name" value="P-loop_NTPase"/>
</dbReference>
<evidence type="ECO:0000256" key="1">
    <source>
        <dbReference type="ARBA" id="ARBA00002449"/>
    </source>
</evidence>
<dbReference type="FunFam" id="3.30.170.10:FF:000001">
    <property type="entry name" value="Cyclin-dependent kinases regulatory subunit"/>
    <property type="match status" value="1"/>
</dbReference>
<dbReference type="GO" id="GO:0003924">
    <property type="term" value="F:GTPase activity"/>
    <property type="evidence" value="ECO:0007669"/>
    <property type="project" value="TreeGrafter"/>
</dbReference>
<evidence type="ECO:0000256" key="4">
    <source>
        <dbReference type="ARBA" id="ARBA00022618"/>
    </source>
</evidence>
<evidence type="ECO:0000313" key="8">
    <source>
        <dbReference type="EMBL" id="RXN15447.1"/>
    </source>
</evidence>
<dbReference type="Pfam" id="PF01111">
    <property type="entry name" value="CKS"/>
    <property type="match status" value="1"/>
</dbReference>
<keyword evidence="4 6" id="KW-0132">Cell division</keyword>
<evidence type="ECO:0000313" key="9">
    <source>
        <dbReference type="Proteomes" id="UP000290572"/>
    </source>
</evidence>
<dbReference type="InterPro" id="IPR000789">
    <property type="entry name" value="Cyclin-dep_kinase_reg-sub"/>
</dbReference>
<sequence length="965" mass="111159">MKRLNFPSSIEYGQKQQHAMSHKQIYYSDKYDDDKFEYRHVMLPKDIAKRVPKTHLMSETEWRNLGVQQSQGWVHYMIHQPGILMAFIKTEDCDEWKDESKERDFQKSVYELMVYEEDNQSVDSGLTFAVVTLEDTDEVMVVASDWLSTDQKQCYWPPFKSTEKYLEAVKSNLKPSTGEKPWEKLNVLFHEKYDLHCILHQHLLFKFLDFPLMEWEKELEDLFRDLQDDSEDRNDDLIEIAEEKITALYGADADQKTLEELKKDDKYAEIEKLMSIKIPKLQDVLRSLNKSINRELTRDYVSEAKGVLSLIQSVQLDTDKKAAEMKVAIRMDLENNLKVALSEMDKYFDNISNDLEKCLSKGVEESVQSCVASAKALVVPKKDGRGFHKIIQTLCKNYGCYWHKNCDAVLDLNKKLAKPLHENIYENFSQIFPVSGKTGRSVQEQIDKFTIIQSDPAYLRSSVIRHIQNFVKTEESKLKELLNRETVELGKDIYSSIIKTIQNEMSPCYEKAAALTGTGSIKERQDMLVNTVNEKKHHMFNKAKMEVLKKLNQLKLHIKDVLEPGLKKAMDLSLSQSINTTLMDMIMKNAKQIMKKVIDKLHHTISMHNDIISKINKMYTVNIKKTTIGIVGRSGEGKSSLLSAILGKKNLMPSGSFGACTSVVTQEWEKELKDLLTVLSDDSEDSNEDLFEIAVEKITALYGRGADQKTLEELKKDDKYAEIENFITETQNSKKISKSDLSEFAKDIACYVLNNLHDFLKMETQKIRKDSALTIIFFKYLLLNGTTGKSVQEQIDKFTIIQSDSAYTRSSMLRHIQNFIKTQENGQKTKLIKETVEIKKHIYSSILETIKNEMAPCYEEAAALTGTGSMKERQDMLITTVDEKKQIMFNKAKMEALKKLKNLKLHIKSTLKSKLKKAMDTSLSQDSTIKLMGTYEQAKEKQAAMREKEQHFGEQRPPHNGQPRL</sequence>
<name>A0A498MEK5_LABRO</name>
<comment type="caution">
    <text evidence="8">The sequence shown here is derived from an EMBL/GenBank/DDBJ whole genome shotgun (WGS) entry which is preliminary data.</text>
</comment>
<organism evidence="8 9">
    <name type="scientific">Labeo rohita</name>
    <name type="common">Indian major carp</name>
    <name type="synonym">Cyprinus rohita</name>
    <dbReference type="NCBI Taxonomy" id="84645"/>
    <lineage>
        <taxon>Eukaryota</taxon>
        <taxon>Metazoa</taxon>
        <taxon>Chordata</taxon>
        <taxon>Craniata</taxon>
        <taxon>Vertebrata</taxon>
        <taxon>Euteleostomi</taxon>
        <taxon>Actinopterygii</taxon>
        <taxon>Neopterygii</taxon>
        <taxon>Teleostei</taxon>
        <taxon>Ostariophysi</taxon>
        <taxon>Cypriniformes</taxon>
        <taxon>Cyprinidae</taxon>
        <taxon>Labeoninae</taxon>
        <taxon>Labeonini</taxon>
        <taxon>Labeo</taxon>
    </lineage>
</organism>
<dbReference type="PANTHER" id="PTHR47308:SF1">
    <property type="entry name" value="NUCLEAR GTPASE SLIP-GC"/>
    <property type="match status" value="1"/>
</dbReference>
<protein>
    <recommendedName>
        <fullName evidence="6">Cyclin-dependent kinases regulatory subunit</fullName>
    </recommendedName>
</protein>